<comment type="similarity">
    <text evidence="1">Belongs to the bacterial ribosomal protein bL33 family.</text>
</comment>
<dbReference type="GO" id="GO:1990904">
    <property type="term" value="C:ribonucleoprotein complex"/>
    <property type="evidence" value="ECO:0007669"/>
    <property type="project" value="UniProtKB-KW"/>
</dbReference>
<dbReference type="GO" id="GO:0006412">
    <property type="term" value="P:translation"/>
    <property type="evidence" value="ECO:0007669"/>
    <property type="project" value="InterPro"/>
</dbReference>
<evidence type="ECO:0000256" key="1">
    <source>
        <dbReference type="ARBA" id="ARBA00007596"/>
    </source>
</evidence>
<keyword evidence="2" id="KW-0689">Ribosomal protein</keyword>
<keyword evidence="3" id="KW-0687">Ribonucleoprotein</keyword>
<sequence length="153" mass="17445">MASYPPSIPVITRKMGGPLASFPWWEELVPSPELPGGETRGGGLIRFPRRCALTNTESVVSRGVPCSPHSLPHRWRCIRPLSKTLGGRHEDVGLLCQDYQTRNVMVLLESVVSGHKYIQIRERLAEKMEVIMFDPYIRQDCVYRERKKIRSVS</sequence>
<dbReference type="GO" id="GO:0005840">
    <property type="term" value="C:ribosome"/>
    <property type="evidence" value="ECO:0007669"/>
    <property type="project" value="UniProtKB-KW"/>
</dbReference>
<evidence type="ECO:0000256" key="3">
    <source>
        <dbReference type="ARBA" id="ARBA00023274"/>
    </source>
</evidence>
<dbReference type="InterPro" id="IPR011332">
    <property type="entry name" value="Ribosomal_zn-bd"/>
</dbReference>
<organism evidence="5">
    <name type="scientific">Timema tahoe</name>
    <dbReference type="NCBI Taxonomy" id="61484"/>
    <lineage>
        <taxon>Eukaryota</taxon>
        <taxon>Metazoa</taxon>
        <taxon>Ecdysozoa</taxon>
        <taxon>Arthropoda</taxon>
        <taxon>Hexapoda</taxon>
        <taxon>Insecta</taxon>
        <taxon>Pterygota</taxon>
        <taxon>Neoptera</taxon>
        <taxon>Polyneoptera</taxon>
        <taxon>Phasmatodea</taxon>
        <taxon>Timematodea</taxon>
        <taxon>Timematoidea</taxon>
        <taxon>Timematidae</taxon>
        <taxon>Timema</taxon>
    </lineage>
</organism>
<protein>
    <recommendedName>
        <fullName evidence="4">39S ribosomal protein L33, mitochondrial</fullName>
    </recommendedName>
</protein>
<dbReference type="EMBL" id="OE000531">
    <property type="protein sequence ID" value="CAD7454172.1"/>
    <property type="molecule type" value="Genomic_DNA"/>
</dbReference>
<gene>
    <name evidence="5" type="ORF">TTEB3V08_LOCUS2286</name>
</gene>
<dbReference type="SUPFAM" id="SSF57829">
    <property type="entry name" value="Zn-binding ribosomal proteins"/>
    <property type="match status" value="1"/>
</dbReference>
<evidence type="ECO:0000256" key="2">
    <source>
        <dbReference type="ARBA" id="ARBA00022980"/>
    </source>
</evidence>
<evidence type="ECO:0000313" key="5">
    <source>
        <dbReference type="EMBL" id="CAD7454172.1"/>
    </source>
</evidence>
<dbReference type="AlphaFoldDB" id="A0A7R9ID59"/>
<dbReference type="Gene3D" id="2.20.28.120">
    <property type="entry name" value="Ribosomal protein L33"/>
    <property type="match status" value="1"/>
</dbReference>
<accession>A0A7R9ID59</accession>
<reference evidence="5" key="1">
    <citation type="submission" date="2020-11" db="EMBL/GenBank/DDBJ databases">
        <authorList>
            <person name="Tran Van P."/>
        </authorList>
    </citation>
    <scope>NUCLEOTIDE SEQUENCE</scope>
</reference>
<name>A0A7R9ID59_9NEOP</name>
<proteinExistence type="inferred from homology"/>
<evidence type="ECO:0000256" key="4">
    <source>
        <dbReference type="ARBA" id="ARBA00035436"/>
    </source>
</evidence>
<dbReference type="InterPro" id="IPR038584">
    <property type="entry name" value="Ribosomal_bL33_sf"/>
</dbReference>